<feature type="region of interest" description="Disordered" evidence="2">
    <location>
        <begin position="1"/>
        <end position="100"/>
    </location>
</feature>
<protein>
    <submittedName>
        <fullName evidence="5">Cytoskeletal-regulatory complex EF hand domain-containing protein</fullName>
    </submittedName>
</protein>
<feature type="compositionally biased region" description="Basic and acidic residues" evidence="2">
    <location>
        <begin position="42"/>
        <end position="51"/>
    </location>
</feature>
<feature type="domain" description="EH" evidence="3">
    <location>
        <begin position="144"/>
        <end position="242"/>
    </location>
</feature>
<gene>
    <name evidence="5" type="ORF">DdX_04092</name>
</gene>
<evidence type="ECO:0000256" key="1">
    <source>
        <dbReference type="ARBA" id="ARBA00022837"/>
    </source>
</evidence>
<feature type="region of interest" description="Disordered" evidence="2">
    <location>
        <begin position="380"/>
        <end position="408"/>
    </location>
</feature>
<name>A0AAD4RBI9_9BILA</name>
<accession>A0AAD4RBI9</accession>
<dbReference type="GO" id="GO:0016197">
    <property type="term" value="P:endosomal transport"/>
    <property type="evidence" value="ECO:0007669"/>
    <property type="project" value="TreeGrafter"/>
</dbReference>
<dbReference type="PROSITE" id="PS00018">
    <property type="entry name" value="EF_HAND_1"/>
    <property type="match status" value="1"/>
</dbReference>
<feature type="region of interest" description="Disordered" evidence="2">
    <location>
        <begin position="260"/>
        <end position="287"/>
    </location>
</feature>
<sequence length="598" mass="65945">MASSEVAAASHSFESDSGEQASTTDDVESSQWTTDLDEDSETGERNGVRESDSEENADTDESKPSQNSFTRHKKVQKNNGRGNTGDSSEKTQVQSDTETRNLLDDVGEDFDEDYLDLQEAEGSLNLSEHHVQIDAKYFELSSEQQEYYDKCFLFLLSRTQGTSSLDGALNGSDARIIEFFRKSQLGDTVLSRIWALSDVNEDGFLNRSEFAVAMHLIILHVKATVPIPTRLPSPVRPPNTPIRQLFRLKDGCFTTSRVGESCSTSASSHTTHVGSDNTSSSSMNNSQREFMTRHTNDQYSQHFGTAGLDYVDGGHTNFDAATTSMHYVNNGSSCQTGTKQHSLSDDHLHVYANREVNVATFSDVPPLLVDSHPTALNATLPATNTFRGPPPQPPPRNYTDSGAKGHGRSASLDLKTFVALSTYPPRSPRLNSHLPHKEELDCELAIQPFVPSHIPLASMDQNELSYPMPTAMLSQQESEFTSQGTQTDIPLFPQNDTQAVQNATSDYEQIFASHGLDDLTSEERCKLLKCLNDSLESERVKLSQIRLQLQLRVDEAQELLAGNPQYSTKEVKPRTTSVAATKKVPKESDIAIAKPTAL</sequence>
<evidence type="ECO:0000313" key="5">
    <source>
        <dbReference type="EMBL" id="KAI1723911.1"/>
    </source>
</evidence>
<dbReference type="Pfam" id="PF12763">
    <property type="entry name" value="EH"/>
    <property type="match status" value="1"/>
</dbReference>
<feature type="compositionally biased region" description="Polar residues" evidence="2">
    <location>
        <begin position="18"/>
        <end position="34"/>
    </location>
</feature>
<dbReference type="SUPFAM" id="SSF47473">
    <property type="entry name" value="EF-hand"/>
    <property type="match status" value="1"/>
</dbReference>
<dbReference type="SMART" id="SM00027">
    <property type="entry name" value="EH"/>
    <property type="match status" value="1"/>
</dbReference>
<dbReference type="Gene3D" id="1.10.238.10">
    <property type="entry name" value="EF-hand"/>
    <property type="match status" value="1"/>
</dbReference>
<dbReference type="AlphaFoldDB" id="A0AAD4RBI9"/>
<dbReference type="PROSITE" id="PS50222">
    <property type="entry name" value="EF_HAND_2"/>
    <property type="match status" value="1"/>
</dbReference>
<feature type="domain" description="EF-hand" evidence="4">
    <location>
        <begin position="185"/>
        <end position="220"/>
    </location>
</feature>
<dbReference type="CDD" id="cd00052">
    <property type="entry name" value="EH"/>
    <property type="match status" value="1"/>
</dbReference>
<comment type="caution">
    <text evidence="5">The sequence shown here is derived from an EMBL/GenBank/DDBJ whole genome shotgun (WGS) entry which is preliminary data.</text>
</comment>
<dbReference type="EMBL" id="JAKKPZ010000003">
    <property type="protein sequence ID" value="KAI1723911.1"/>
    <property type="molecule type" value="Genomic_DNA"/>
</dbReference>
<keyword evidence="1" id="KW-0106">Calcium</keyword>
<dbReference type="InterPro" id="IPR011992">
    <property type="entry name" value="EF-hand-dom_pair"/>
</dbReference>
<proteinExistence type="predicted"/>
<evidence type="ECO:0000259" key="4">
    <source>
        <dbReference type="PROSITE" id="PS50222"/>
    </source>
</evidence>
<dbReference type="InterPro" id="IPR000261">
    <property type="entry name" value="EH_dom"/>
</dbReference>
<reference evidence="5" key="1">
    <citation type="submission" date="2022-01" db="EMBL/GenBank/DDBJ databases">
        <title>Genome Sequence Resource for Two Populations of Ditylenchus destructor, the Migratory Endoparasitic Phytonematode.</title>
        <authorList>
            <person name="Zhang H."/>
            <person name="Lin R."/>
            <person name="Xie B."/>
        </authorList>
    </citation>
    <scope>NUCLEOTIDE SEQUENCE</scope>
    <source>
        <strain evidence="5">BazhouSP</strain>
    </source>
</reference>
<dbReference type="InterPro" id="IPR002048">
    <property type="entry name" value="EF_hand_dom"/>
</dbReference>
<keyword evidence="6" id="KW-1185">Reference proteome</keyword>
<dbReference type="GO" id="GO:0006897">
    <property type="term" value="P:endocytosis"/>
    <property type="evidence" value="ECO:0007669"/>
    <property type="project" value="TreeGrafter"/>
</dbReference>
<dbReference type="GO" id="GO:0005509">
    <property type="term" value="F:calcium ion binding"/>
    <property type="evidence" value="ECO:0007669"/>
    <property type="project" value="InterPro"/>
</dbReference>
<evidence type="ECO:0000259" key="3">
    <source>
        <dbReference type="PROSITE" id="PS50031"/>
    </source>
</evidence>
<dbReference type="PROSITE" id="PS50031">
    <property type="entry name" value="EH"/>
    <property type="match status" value="1"/>
</dbReference>
<dbReference type="Proteomes" id="UP001201812">
    <property type="component" value="Unassembled WGS sequence"/>
</dbReference>
<feature type="compositionally biased region" description="Polar residues" evidence="2">
    <location>
        <begin position="77"/>
        <end position="96"/>
    </location>
</feature>
<dbReference type="InterPro" id="IPR018247">
    <property type="entry name" value="EF_Hand_1_Ca_BS"/>
</dbReference>
<dbReference type="GO" id="GO:0005886">
    <property type="term" value="C:plasma membrane"/>
    <property type="evidence" value="ECO:0007669"/>
    <property type="project" value="TreeGrafter"/>
</dbReference>
<dbReference type="PANTHER" id="PTHR11216">
    <property type="entry name" value="EH DOMAIN"/>
    <property type="match status" value="1"/>
</dbReference>
<evidence type="ECO:0000313" key="6">
    <source>
        <dbReference type="Proteomes" id="UP001201812"/>
    </source>
</evidence>
<evidence type="ECO:0000256" key="2">
    <source>
        <dbReference type="SAM" id="MobiDB-lite"/>
    </source>
</evidence>
<dbReference type="PANTHER" id="PTHR11216:SF170">
    <property type="entry name" value="DYNAMIN ASSOCIATED PROTEIN 160, ISOFORM D"/>
    <property type="match status" value="1"/>
</dbReference>
<dbReference type="GO" id="GO:0005737">
    <property type="term" value="C:cytoplasm"/>
    <property type="evidence" value="ECO:0007669"/>
    <property type="project" value="TreeGrafter"/>
</dbReference>
<feature type="compositionally biased region" description="Low complexity" evidence="2">
    <location>
        <begin position="261"/>
        <end position="286"/>
    </location>
</feature>
<organism evidence="5 6">
    <name type="scientific">Ditylenchus destructor</name>
    <dbReference type="NCBI Taxonomy" id="166010"/>
    <lineage>
        <taxon>Eukaryota</taxon>
        <taxon>Metazoa</taxon>
        <taxon>Ecdysozoa</taxon>
        <taxon>Nematoda</taxon>
        <taxon>Chromadorea</taxon>
        <taxon>Rhabditida</taxon>
        <taxon>Tylenchina</taxon>
        <taxon>Tylenchomorpha</taxon>
        <taxon>Sphaerularioidea</taxon>
        <taxon>Anguinidae</taxon>
        <taxon>Anguininae</taxon>
        <taxon>Ditylenchus</taxon>
    </lineage>
</organism>